<evidence type="ECO:0000256" key="6">
    <source>
        <dbReference type="ARBA" id="ARBA00022833"/>
    </source>
</evidence>
<dbReference type="InterPro" id="IPR027417">
    <property type="entry name" value="P-loop_NTPase"/>
</dbReference>
<evidence type="ECO:0000256" key="8">
    <source>
        <dbReference type="PROSITE-ProRule" id="PRU00027"/>
    </source>
</evidence>
<accession>A0A396H112</accession>
<dbReference type="Gene3D" id="3.40.50.300">
    <property type="entry name" value="P-loop containing nucleotide triphosphate hydrolases"/>
    <property type="match status" value="1"/>
</dbReference>
<dbReference type="EMBL" id="PSQE01000007">
    <property type="protein sequence ID" value="RHN44587.1"/>
    <property type="molecule type" value="Genomic_DNA"/>
</dbReference>
<dbReference type="InterPro" id="IPR032675">
    <property type="entry name" value="LRR_dom_sf"/>
</dbReference>
<dbReference type="AlphaFoldDB" id="A0A396H112"/>
<dbReference type="Pfam" id="PF13855">
    <property type="entry name" value="LRR_8"/>
    <property type="match status" value="1"/>
</dbReference>
<comment type="similarity">
    <text evidence="1">Belongs to the disease resistance NB-LRR family.</text>
</comment>
<keyword evidence="4 8" id="KW-0863">Zinc-finger</keyword>
<dbReference type="Gene3D" id="1.10.8.430">
    <property type="entry name" value="Helical domain of apoptotic protease-activating factors"/>
    <property type="match status" value="1"/>
</dbReference>
<dbReference type="Pfam" id="PF02892">
    <property type="entry name" value="zf-BED"/>
    <property type="match status" value="1"/>
</dbReference>
<keyword evidence="3" id="KW-0547">Nucleotide-binding</keyword>
<dbReference type="FunFam" id="3.40.50.300:FF:001091">
    <property type="entry name" value="Probable disease resistance protein At1g61300"/>
    <property type="match status" value="1"/>
</dbReference>
<name>A0A396H112_MEDTR</name>
<evidence type="ECO:0000256" key="5">
    <source>
        <dbReference type="ARBA" id="ARBA00022821"/>
    </source>
</evidence>
<protein>
    <submittedName>
        <fullName evidence="10">Putative transcription factor/ chromatin remodeling BED-type(Zn) family</fullName>
    </submittedName>
</protein>
<evidence type="ECO:0000313" key="11">
    <source>
        <dbReference type="Proteomes" id="UP000265566"/>
    </source>
</evidence>
<dbReference type="SUPFAM" id="SSF52540">
    <property type="entry name" value="P-loop containing nucleoside triphosphate hydrolases"/>
    <property type="match status" value="1"/>
</dbReference>
<dbReference type="PANTHER" id="PTHR33463">
    <property type="entry name" value="NB-ARC DOMAIN-CONTAINING PROTEIN-RELATED"/>
    <property type="match status" value="1"/>
</dbReference>
<feature type="domain" description="BED-type" evidence="9">
    <location>
        <begin position="4"/>
        <end position="59"/>
    </location>
</feature>
<keyword evidence="5" id="KW-0611">Plant defense</keyword>
<dbReference type="GO" id="GO:0008270">
    <property type="term" value="F:zinc ion binding"/>
    <property type="evidence" value="ECO:0007669"/>
    <property type="project" value="UniProtKB-KW"/>
</dbReference>
<dbReference type="SUPFAM" id="SSF52058">
    <property type="entry name" value="L domain-like"/>
    <property type="match status" value="1"/>
</dbReference>
<organism evidence="10 11">
    <name type="scientific">Medicago truncatula</name>
    <name type="common">Barrel medic</name>
    <name type="synonym">Medicago tribuloides</name>
    <dbReference type="NCBI Taxonomy" id="3880"/>
    <lineage>
        <taxon>Eukaryota</taxon>
        <taxon>Viridiplantae</taxon>
        <taxon>Streptophyta</taxon>
        <taxon>Embryophyta</taxon>
        <taxon>Tracheophyta</taxon>
        <taxon>Spermatophyta</taxon>
        <taxon>Magnoliopsida</taxon>
        <taxon>eudicotyledons</taxon>
        <taxon>Gunneridae</taxon>
        <taxon>Pentapetalae</taxon>
        <taxon>rosids</taxon>
        <taxon>fabids</taxon>
        <taxon>Fabales</taxon>
        <taxon>Fabaceae</taxon>
        <taxon>Papilionoideae</taxon>
        <taxon>50 kb inversion clade</taxon>
        <taxon>NPAAA clade</taxon>
        <taxon>Hologalegina</taxon>
        <taxon>IRL clade</taxon>
        <taxon>Trifolieae</taxon>
        <taxon>Medicago</taxon>
    </lineage>
</organism>
<dbReference type="GO" id="GO:0005524">
    <property type="term" value="F:ATP binding"/>
    <property type="evidence" value="ECO:0007669"/>
    <property type="project" value="UniProtKB-KW"/>
</dbReference>
<reference evidence="11" key="1">
    <citation type="journal article" date="2018" name="Nat. Plants">
        <title>Whole-genome landscape of Medicago truncatula symbiotic genes.</title>
        <authorList>
            <person name="Pecrix Y."/>
            <person name="Staton S.E."/>
            <person name="Sallet E."/>
            <person name="Lelandais-Briere C."/>
            <person name="Moreau S."/>
            <person name="Carrere S."/>
            <person name="Blein T."/>
            <person name="Jardinaud M.F."/>
            <person name="Latrasse D."/>
            <person name="Zouine M."/>
            <person name="Zahm M."/>
            <person name="Kreplak J."/>
            <person name="Mayjonade B."/>
            <person name="Satge C."/>
            <person name="Perez M."/>
            <person name="Cauet S."/>
            <person name="Marande W."/>
            <person name="Chantry-Darmon C."/>
            <person name="Lopez-Roques C."/>
            <person name="Bouchez O."/>
            <person name="Berard A."/>
            <person name="Debelle F."/>
            <person name="Munos S."/>
            <person name="Bendahmane A."/>
            <person name="Berges H."/>
            <person name="Niebel A."/>
            <person name="Buitink J."/>
            <person name="Frugier F."/>
            <person name="Benhamed M."/>
            <person name="Crespi M."/>
            <person name="Gouzy J."/>
            <person name="Gamas P."/>
        </authorList>
    </citation>
    <scope>NUCLEOTIDE SEQUENCE [LARGE SCALE GENOMIC DNA]</scope>
    <source>
        <strain evidence="11">cv. Jemalong A17</strain>
    </source>
</reference>
<dbReference type="InterPro" id="IPR042197">
    <property type="entry name" value="Apaf_helical"/>
</dbReference>
<dbReference type="GO" id="GO:0043531">
    <property type="term" value="F:ADP binding"/>
    <property type="evidence" value="ECO:0007669"/>
    <property type="project" value="InterPro"/>
</dbReference>
<dbReference type="PRINTS" id="PR00364">
    <property type="entry name" value="DISEASERSIST"/>
</dbReference>
<proteinExistence type="inferred from homology"/>
<dbReference type="GO" id="GO:0003677">
    <property type="term" value="F:DNA binding"/>
    <property type="evidence" value="ECO:0007669"/>
    <property type="project" value="InterPro"/>
</dbReference>
<evidence type="ECO:0000259" key="9">
    <source>
        <dbReference type="PROSITE" id="PS50808"/>
    </source>
</evidence>
<comment type="caution">
    <text evidence="10">The sequence shown here is derived from an EMBL/GenBank/DDBJ whole genome shotgun (WGS) entry which is preliminary data.</text>
</comment>
<keyword evidence="6" id="KW-0862">Zinc</keyword>
<dbReference type="InterPro" id="IPR002182">
    <property type="entry name" value="NB-ARC"/>
</dbReference>
<evidence type="ECO:0000256" key="1">
    <source>
        <dbReference type="ARBA" id="ARBA00008894"/>
    </source>
</evidence>
<evidence type="ECO:0000256" key="7">
    <source>
        <dbReference type="ARBA" id="ARBA00022840"/>
    </source>
</evidence>
<dbReference type="PROSITE" id="PS50808">
    <property type="entry name" value="ZF_BED"/>
    <property type="match status" value="1"/>
</dbReference>
<keyword evidence="7" id="KW-0067">ATP-binding</keyword>
<dbReference type="PANTHER" id="PTHR33463:SF187">
    <property type="entry name" value="AND NB-ARC DOMAIN DISEASE RESISTANCE PROTEIN, PUTATIVE-RELATED"/>
    <property type="match status" value="1"/>
</dbReference>
<dbReference type="Proteomes" id="UP000265566">
    <property type="component" value="Chromosome 7"/>
</dbReference>
<dbReference type="InterPro" id="IPR001611">
    <property type="entry name" value="Leu-rich_rpt"/>
</dbReference>
<gene>
    <name evidence="10" type="ORF">MtrunA17_Chr7g0221021</name>
</gene>
<dbReference type="InterPro" id="IPR003656">
    <property type="entry name" value="Znf_BED"/>
</dbReference>
<evidence type="ECO:0000256" key="4">
    <source>
        <dbReference type="ARBA" id="ARBA00022771"/>
    </source>
</evidence>
<dbReference type="InterPro" id="IPR050905">
    <property type="entry name" value="Plant_NBS-LRR"/>
</dbReference>
<dbReference type="Pfam" id="PF00931">
    <property type="entry name" value="NB-ARC"/>
    <property type="match status" value="1"/>
</dbReference>
<keyword evidence="2" id="KW-0479">Metal-binding</keyword>
<dbReference type="Gramene" id="rna38724">
    <property type="protein sequence ID" value="RHN44587.1"/>
    <property type="gene ID" value="gene38724"/>
</dbReference>
<evidence type="ECO:0000313" key="10">
    <source>
        <dbReference type="EMBL" id="RHN44587.1"/>
    </source>
</evidence>
<evidence type="ECO:0000256" key="2">
    <source>
        <dbReference type="ARBA" id="ARBA00022723"/>
    </source>
</evidence>
<sequence>MGRGKHEHCWKHVTRVENGLKWICNYCNDKFSGGASRIQTHLGGKGGGIRRCSNYHEGVHNNMASTSSNPPEAAVINRVYSTQDQGVHGSGGNRSFSESEINQLKQLVIDLKCEEKDIAKQLQWLESRGKKRKPEVDVWLRKLLDMKGSMYDMNNLNGTLDVSELIKNMKRHKKEKPIILSNEFVGRALDLDIQRVFYFLDDDKVFVIGICGMGGVGKTLLATLVEKEGKRKPTFKDVIWITVSHNHSISKLQHDIAKRIGLKLDADDERVRADNLSSVLEKKGKSILILDDVWKYIDLQKVGIHPKVNGIKVILTTRLKHVCDQMNCHPYAIIQIFPLSACEGWELFMLKLGDDGTPKILPYEIEKIARCIVERFKGLPLAINVMARTMKGINDFHQWKHALNKLEKLEMGQMVEEEVFKVLKPSYDNLMEKNLQNCFLYCALLSINDCDWDRDWDEFEKDELIMKLVDHGKINDSMCLEEIFVEGNTILKKLKSHSLISFHYYLVATHPLVRNMACYIWKESQRNAIVRSGKGLTKMHLSHEWATDLELVHMWDCDIEQISEDVSPNCPKLSTLIINKVYISHVPESFFKYMNSLSILDLSDNEELVSLPNSVAGLRSLVSLVLKRCASLIHVPPLGELQALSRLVISVTSIEKLPLGLEKLTNLKWLDLSKNMSLNLELRSFSSYLIKLQYLDLRDTHALNMVEDVQGMNMLECFGGAFDYRCFYQSMQNNLDMSFERIKTYNLILGNVCSASLGDWWHNVNLKRFGAADHETKSIQFGDCDHKKSTLYYFEYENIRKRDSLRIGLLKTGRPISE</sequence>
<dbReference type="Gene3D" id="3.80.10.10">
    <property type="entry name" value="Ribonuclease Inhibitor"/>
    <property type="match status" value="1"/>
</dbReference>
<dbReference type="GO" id="GO:0006952">
    <property type="term" value="P:defense response"/>
    <property type="evidence" value="ECO:0007669"/>
    <property type="project" value="UniProtKB-KW"/>
</dbReference>
<evidence type="ECO:0000256" key="3">
    <source>
        <dbReference type="ARBA" id="ARBA00022741"/>
    </source>
</evidence>